<proteinExistence type="predicted"/>
<evidence type="ECO:0000256" key="2">
    <source>
        <dbReference type="ARBA" id="ARBA00023315"/>
    </source>
</evidence>
<dbReference type="SUPFAM" id="SSF55729">
    <property type="entry name" value="Acyl-CoA N-acyltransferases (Nat)"/>
    <property type="match status" value="1"/>
</dbReference>
<dbReference type="PANTHER" id="PTHR43877:SF1">
    <property type="entry name" value="ACETYLTRANSFERASE"/>
    <property type="match status" value="1"/>
</dbReference>
<keyword evidence="5" id="KW-1185">Reference proteome</keyword>
<dbReference type="InterPro" id="IPR050832">
    <property type="entry name" value="Bact_Acetyltransf"/>
</dbReference>
<dbReference type="PANTHER" id="PTHR43877">
    <property type="entry name" value="AMINOALKYLPHOSPHONATE N-ACETYLTRANSFERASE-RELATED-RELATED"/>
    <property type="match status" value="1"/>
</dbReference>
<sequence length="156" mass="17354">MSERVIREAGRADLPDVLELYAQPSMDDEIVLPLAEAELVFERMQRYPDYRLYVAEHDGTIVGTYALLVMDNLGHRGTPSAVVEDVAVAPACQGHGVGRALMAHAVDTARSKGCYKLVLSSNLKRDAAHAFYESLGFEKHGYSYRIRLAHDPKHNQ</sequence>
<evidence type="ECO:0000313" key="4">
    <source>
        <dbReference type="EMBL" id="KEZ78941.1"/>
    </source>
</evidence>
<keyword evidence="1 4" id="KW-0808">Transferase</keyword>
<dbReference type="OrthoDB" id="9775804at2"/>
<dbReference type="eggNOG" id="COG0456">
    <property type="taxonomic scope" value="Bacteria"/>
</dbReference>
<evidence type="ECO:0000256" key="1">
    <source>
        <dbReference type="ARBA" id="ARBA00022679"/>
    </source>
</evidence>
<dbReference type="Pfam" id="PF00583">
    <property type="entry name" value="Acetyltransf_1"/>
    <property type="match status" value="1"/>
</dbReference>
<feature type="domain" description="N-acetyltransferase" evidence="3">
    <location>
        <begin position="4"/>
        <end position="156"/>
    </location>
</feature>
<dbReference type="PROSITE" id="PS51186">
    <property type="entry name" value="GNAT"/>
    <property type="match status" value="1"/>
</dbReference>
<dbReference type="GO" id="GO:0016747">
    <property type="term" value="F:acyltransferase activity, transferring groups other than amino-acyl groups"/>
    <property type="evidence" value="ECO:0007669"/>
    <property type="project" value="InterPro"/>
</dbReference>
<dbReference type="STRING" id="1304275.C41B8_02387"/>
<dbReference type="InterPro" id="IPR016181">
    <property type="entry name" value="Acyl_CoA_acyltransferase"/>
</dbReference>
<gene>
    <name evidence="4" type="ORF">C41B8_02387</name>
</gene>
<keyword evidence="2" id="KW-0012">Acyltransferase</keyword>
<dbReference type="InterPro" id="IPR000182">
    <property type="entry name" value="GNAT_dom"/>
</dbReference>
<dbReference type="AlphaFoldDB" id="A0A084IQF7"/>
<comment type="caution">
    <text evidence="4">The sequence shown here is derived from an EMBL/GenBank/DDBJ whole genome shotgun (WGS) entry which is preliminary data.</text>
</comment>
<reference evidence="4 5" key="1">
    <citation type="submission" date="2013-03" db="EMBL/GenBank/DDBJ databases">
        <title>Salinisphaera hydrothermalis C41B8 Genome Sequencing.</title>
        <authorList>
            <person name="Li C."/>
            <person name="Lai Q."/>
            <person name="Shao Z."/>
        </authorList>
    </citation>
    <scope>NUCLEOTIDE SEQUENCE [LARGE SCALE GENOMIC DNA]</scope>
    <source>
        <strain evidence="4 5">C41B8</strain>
    </source>
</reference>
<protein>
    <submittedName>
        <fullName evidence="4">N-acetyltransferase GCN5</fullName>
    </submittedName>
</protein>
<dbReference type="PATRIC" id="fig|1304275.5.peg.484"/>
<accession>A0A084IQF7</accession>
<evidence type="ECO:0000259" key="3">
    <source>
        <dbReference type="PROSITE" id="PS51186"/>
    </source>
</evidence>
<dbReference type="Gene3D" id="3.40.630.30">
    <property type="match status" value="1"/>
</dbReference>
<organism evidence="4 5">
    <name type="scientific">Salinisphaera hydrothermalis (strain C41B8)</name>
    <dbReference type="NCBI Taxonomy" id="1304275"/>
    <lineage>
        <taxon>Bacteria</taxon>
        <taxon>Pseudomonadati</taxon>
        <taxon>Pseudomonadota</taxon>
        <taxon>Gammaproteobacteria</taxon>
        <taxon>Salinisphaerales</taxon>
        <taxon>Salinisphaeraceae</taxon>
        <taxon>Salinisphaera</taxon>
    </lineage>
</organism>
<evidence type="ECO:0000313" key="5">
    <source>
        <dbReference type="Proteomes" id="UP000028302"/>
    </source>
</evidence>
<dbReference type="EMBL" id="APNK01000002">
    <property type="protein sequence ID" value="KEZ78941.1"/>
    <property type="molecule type" value="Genomic_DNA"/>
</dbReference>
<dbReference type="Proteomes" id="UP000028302">
    <property type="component" value="Unassembled WGS sequence"/>
</dbReference>
<dbReference type="CDD" id="cd04301">
    <property type="entry name" value="NAT_SF"/>
    <property type="match status" value="1"/>
</dbReference>
<name>A0A084IQF7_SALHC</name>
<dbReference type="RefSeq" id="WP_037333477.1">
    <property type="nucleotide sequence ID" value="NZ_APNK01000002.1"/>
</dbReference>